<dbReference type="Gene3D" id="3.40.30.10">
    <property type="entry name" value="Glutaredoxin"/>
    <property type="match status" value="1"/>
</dbReference>
<protein>
    <recommendedName>
        <fullName evidence="1">2-hydroxychromene-2-carboxylate isomerase</fullName>
        <ecNumber evidence="1">5.99.1.4</ecNumber>
    </recommendedName>
</protein>
<evidence type="ECO:0000313" key="4">
    <source>
        <dbReference type="Proteomes" id="UP001596084"/>
    </source>
</evidence>
<dbReference type="InterPro" id="IPR001853">
    <property type="entry name" value="DSBA-like_thioredoxin_dom"/>
</dbReference>
<keyword evidence="1 3" id="KW-0413">Isomerase</keyword>
<dbReference type="InterPro" id="IPR036249">
    <property type="entry name" value="Thioredoxin-like_sf"/>
</dbReference>
<dbReference type="CDD" id="cd03022">
    <property type="entry name" value="DsbA_HCCA_Iso"/>
    <property type="match status" value="1"/>
</dbReference>
<dbReference type="InterPro" id="IPR014440">
    <property type="entry name" value="HCCAis_GSTk"/>
</dbReference>
<dbReference type="SUPFAM" id="SSF52833">
    <property type="entry name" value="Thioredoxin-like"/>
    <property type="match status" value="1"/>
</dbReference>
<dbReference type="PIRSF" id="PIRSF006386">
    <property type="entry name" value="HCCAis_GSTk"/>
    <property type="match status" value="1"/>
</dbReference>
<dbReference type="Pfam" id="PF01323">
    <property type="entry name" value="DSBA"/>
    <property type="match status" value="1"/>
</dbReference>
<reference evidence="4" key="1">
    <citation type="journal article" date="2019" name="Int. J. Syst. Evol. Microbiol.">
        <title>The Global Catalogue of Microorganisms (GCM) 10K type strain sequencing project: providing services to taxonomists for standard genome sequencing and annotation.</title>
        <authorList>
            <consortium name="The Broad Institute Genomics Platform"/>
            <consortium name="The Broad Institute Genome Sequencing Center for Infectious Disease"/>
            <person name="Wu L."/>
            <person name="Ma J."/>
        </authorList>
    </citation>
    <scope>NUCLEOTIDE SEQUENCE [LARGE SCALE GENOMIC DNA]</scope>
    <source>
        <strain evidence="4">CGMCC 4.7277</strain>
    </source>
</reference>
<dbReference type="PANTHER" id="PTHR42943">
    <property type="entry name" value="GLUTATHIONE S-TRANSFERASE KAPPA"/>
    <property type="match status" value="1"/>
</dbReference>
<comment type="caution">
    <text evidence="3">The sequence shown here is derived from an EMBL/GenBank/DDBJ whole genome shotgun (WGS) entry which is preliminary data.</text>
</comment>
<sequence length="202" mass="22474">MSKIVDYYFTPQSPWTYLGHARFAEIARQASATVRVLPIDLGGKVFPISGGLPLGQRAPQRQAYRLLELRRYSDYLRAPLNPKPRYFPVSGDDASRLIIAVDLHDGSDAAMRMGAAIFKAVWAEERHIASEKVLAELLAECGLPAARLEQSYSQAAQERYEANTQQAIEAGVFGAPSYVVDGELFWGQDRLDFVERKLAARA</sequence>
<comment type="similarity">
    <text evidence="1">Belongs to the GST superfamily. NadH family.</text>
</comment>
<dbReference type="GO" id="GO:0016853">
    <property type="term" value="F:isomerase activity"/>
    <property type="evidence" value="ECO:0007669"/>
    <property type="project" value="UniProtKB-KW"/>
</dbReference>
<dbReference type="InterPro" id="IPR044087">
    <property type="entry name" value="NahD-like"/>
</dbReference>
<gene>
    <name evidence="3" type="ORF">ACFPP7_04830</name>
</gene>
<accession>A0ABW0Q6R1</accession>
<evidence type="ECO:0000313" key="3">
    <source>
        <dbReference type="EMBL" id="MFC5520240.1"/>
    </source>
</evidence>
<dbReference type="InterPro" id="IPR051924">
    <property type="entry name" value="GST_Kappa/NadH"/>
</dbReference>
<dbReference type="Proteomes" id="UP001596084">
    <property type="component" value="Unassembled WGS sequence"/>
</dbReference>
<dbReference type="RefSeq" id="WP_068835523.1">
    <property type="nucleotide sequence ID" value="NZ_JBHSMX010000010.1"/>
</dbReference>
<comment type="catalytic activity">
    <reaction evidence="1">
        <text>2-hydroxychromene-2-carboxylate = (3E)-4-(2-hydroxyphenyl)-2-oxobut-3-enoate</text>
        <dbReference type="Rhea" id="RHEA:27401"/>
        <dbReference type="ChEBI" id="CHEBI:59350"/>
        <dbReference type="ChEBI" id="CHEBI:59353"/>
        <dbReference type="EC" id="5.99.1.4"/>
    </reaction>
</comment>
<proteinExistence type="inferred from homology"/>
<evidence type="ECO:0000259" key="2">
    <source>
        <dbReference type="Pfam" id="PF01323"/>
    </source>
</evidence>
<organism evidence="3 4">
    <name type="scientific">Polaromonas jejuensis</name>
    <dbReference type="NCBI Taxonomy" id="457502"/>
    <lineage>
        <taxon>Bacteria</taxon>
        <taxon>Pseudomonadati</taxon>
        <taxon>Pseudomonadota</taxon>
        <taxon>Betaproteobacteria</taxon>
        <taxon>Burkholderiales</taxon>
        <taxon>Comamonadaceae</taxon>
        <taxon>Polaromonas</taxon>
    </lineage>
</organism>
<dbReference type="EC" id="5.99.1.4" evidence="1"/>
<name>A0ABW0Q6R1_9BURK</name>
<evidence type="ECO:0000256" key="1">
    <source>
        <dbReference type="PIRNR" id="PIRNR006386"/>
    </source>
</evidence>
<keyword evidence="4" id="KW-1185">Reference proteome</keyword>
<dbReference type="PANTHER" id="PTHR42943:SF13">
    <property type="entry name" value="GLUTATHIONE S-TRANSFERASE KAPPA-RELATED"/>
    <property type="match status" value="1"/>
</dbReference>
<feature type="domain" description="DSBA-like thioredoxin" evidence="2">
    <location>
        <begin position="5"/>
        <end position="198"/>
    </location>
</feature>
<dbReference type="EMBL" id="JBHSMX010000010">
    <property type="protein sequence ID" value="MFC5520240.1"/>
    <property type="molecule type" value="Genomic_DNA"/>
</dbReference>